<evidence type="ECO:0000256" key="11">
    <source>
        <dbReference type="ARBA" id="ARBA00069173"/>
    </source>
</evidence>
<dbReference type="Gene3D" id="3.90.1170.20">
    <property type="entry name" value="Quinolinate phosphoribosyl transferase, N-terminal domain"/>
    <property type="match status" value="1"/>
</dbReference>
<dbReference type="InterPro" id="IPR022412">
    <property type="entry name" value="Quinolinate_PRibosylTrfase_N"/>
</dbReference>
<keyword evidence="6" id="KW-0662">Pyridine nucleotide biosynthesis</keyword>
<keyword evidence="7 12" id="KW-0328">Glycosyltransferase</keyword>
<comment type="subunit">
    <text evidence="4">Hexamer formed by 3 homodimers.</text>
</comment>
<organism evidence="16 17">
    <name type="scientific">candidate division WOR-1 bacterium RIFOXYC12_FULL_54_18</name>
    <dbReference type="NCBI Taxonomy" id="1802584"/>
    <lineage>
        <taxon>Bacteria</taxon>
        <taxon>Bacillati</taxon>
        <taxon>Saganbacteria</taxon>
    </lineage>
</organism>
<dbReference type="InterPro" id="IPR013785">
    <property type="entry name" value="Aldolase_TIM"/>
</dbReference>
<feature type="domain" description="Quinolinate phosphoribosyl transferase N-terminal" evidence="15">
    <location>
        <begin position="24"/>
        <end position="109"/>
    </location>
</feature>
<feature type="binding site" evidence="13">
    <location>
        <position position="166"/>
    </location>
    <ligand>
        <name>substrate</name>
    </ligand>
</feature>
<evidence type="ECO:0000313" key="17">
    <source>
        <dbReference type="Proteomes" id="UP000178602"/>
    </source>
</evidence>
<comment type="catalytic activity">
    <reaction evidence="10">
        <text>nicotinate beta-D-ribonucleotide + CO2 + diphosphate = quinolinate + 5-phospho-alpha-D-ribose 1-diphosphate + 2 H(+)</text>
        <dbReference type="Rhea" id="RHEA:12733"/>
        <dbReference type="ChEBI" id="CHEBI:15378"/>
        <dbReference type="ChEBI" id="CHEBI:16526"/>
        <dbReference type="ChEBI" id="CHEBI:29959"/>
        <dbReference type="ChEBI" id="CHEBI:33019"/>
        <dbReference type="ChEBI" id="CHEBI:57502"/>
        <dbReference type="ChEBI" id="CHEBI:58017"/>
        <dbReference type="EC" id="2.4.2.19"/>
    </reaction>
</comment>
<feature type="domain" description="Quinolinate phosphoribosyl transferase C-terminal" evidence="14">
    <location>
        <begin position="111"/>
        <end position="276"/>
    </location>
</feature>
<evidence type="ECO:0000256" key="7">
    <source>
        <dbReference type="ARBA" id="ARBA00022676"/>
    </source>
</evidence>
<evidence type="ECO:0000256" key="5">
    <source>
        <dbReference type="ARBA" id="ARBA00011944"/>
    </source>
</evidence>
<feature type="binding site" evidence="13">
    <location>
        <begin position="240"/>
        <end position="242"/>
    </location>
    <ligand>
        <name>substrate</name>
    </ligand>
</feature>
<dbReference type="PANTHER" id="PTHR32179">
    <property type="entry name" value="NICOTINATE-NUCLEOTIDE PYROPHOSPHORYLASE [CARBOXYLATING]"/>
    <property type="match status" value="1"/>
</dbReference>
<evidence type="ECO:0000256" key="8">
    <source>
        <dbReference type="ARBA" id="ARBA00022679"/>
    </source>
</evidence>
<dbReference type="Pfam" id="PF02749">
    <property type="entry name" value="QRPTase_N"/>
    <property type="match status" value="1"/>
</dbReference>
<dbReference type="FunFam" id="3.90.1170.20:FF:000001">
    <property type="entry name" value="Nicotinate-nucleotide diphosphorylase (Carboxylating)"/>
    <property type="match status" value="1"/>
</dbReference>
<feature type="binding site" evidence="13">
    <location>
        <position position="156"/>
    </location>
    <ligand>
        <name>substrate</name>
    </ligand>
</feature>
<dbReference type="EMBL" id="MEUG01000001">
    <property type="protein sequence ID" value="OGC28407.1"/>
    <property type="molecule type" value="Genomic_DNA"/>
</dbReference>
<feature type="binding site" evidence="13">
    <location>
        <position position="216"/>
    </location>
    <ligand>
        <name>substrate</name>
    </ligand>
</feature>
<dbReference type="GO" id="GO:0034213">
    <property type="term" value="P:quinolinate catabolic process"/>
    <property type="evidence" value="ECO:0007669"/>
    <property type="project" value="TreeGrafter"/>
</dbReference>
<dbReference type="GO" id="GO:0009435">
    <property type="term" value="P:NAD+ biosynthetic process"/>
    <property type="evidence" value="ECO:0007669"/>
    <property type="project" value="UniProtKB-UniPathway"/>
</dbReference>
<evidence type="ECO:0000259" key="15">
    <source>
        <dbReference type="Pfam" id="PF02749"/>
    </source>
</evidence>
<dbReference type="FunFam" id="3.20.20.70:FF:000030">
    <property type="entry name" value="Nicotinate-nucleotide pyrophosphorylase, carboxylating"/>
    <property type="match status" value="1"/>
</dbReference>
<evidence type="ECO:0000313" key="16">
    <source>
        <dbReference type="EMBL" id="OGC28407.1"/>
    </source>
</evidence>
<gene>
    <name evidence="16" type="ORF">A3K49_05490</name>
</gene>
<evidence type="ECO:0000256" key="13">
    <source>
        <dbReference type="PIRSR" id="PIRSR006250-1"/>
    </source>
</evidence>
<dbReference type="PANTHER" id="PTHR32179:SF3">
    <property type="entry name" value="NICOTINATE-NUCLEOTIDE PYROPHOSPHORYLASE [CARBOXYLATING]"/>
    <property type="match status" value="1"/>
</dbReference>
<dbReference type="SUPFAM" id="SSF54675">
    <property type="entry name" value="Nicotinate/Quinolinate PRTase N-terminal domain-like"/>
    <property type="match status" value="1"/>
</dbReference>
<comment type="pathway">
    <text evidence="2">Cofactor biosynthesis; NAD(+) biosynthesis; nicotinate D-ribonucleotide from quinolinate: step 1/1.</text>
</comment>
<dbReference type="GO" id="GO:0005737">
    <property type="term" value="C:cytoplasm"/>
    <property type="evidence" value="ECO:0007669"/>
    <property type="project" value="TreeGrafter"/>
</dbReference>
<evidence type="ECO:0000256" key="3">
    <source>
        <dbReference type="ARBA" id="ARBA00009400"/>
    </source>
</evidence>
<evidence type="ECO:0000256" key="6">
    <source>
        <dbReference type="ARBA" id="ARBA00022642"/>
    </source>
</evidence>
<sequence length="278" mass="30383">MQKLQRSTEHLIKMALIEDIGEGDITTKATVPKEKYVEARMTAKEEGIIVGLDIAREVFRQIDRRIRVTSRVREGARVKKGAVIATLKGPARGILTGERAALNFIQHLSGIATLTGEYRARIKGTKARLLDTRKTIPGWRSLEKQAVKLGGGENHRFGLYDAILIKDNHLKIAKTIEKAVDAARIFYGKRKVEVEAGSLTEVRGAIEAGADRILLDNMGLAELKKSVALCKQARIETEASGGIGLRNIRGIAKTGVDYISVGALTHSAKALDVNLKID</sequence>
<dbReference type="InterPro" id="IPR037128">
    <property type="entry name" value="Quinolinate_PRibosylTase_N_sf"/>
</dbReference>
<feature type="binding site" evidence="13">
    <location>
        <position position="195"/>
    </location>
    <ligand>
        <name>substrate</name>
    </ligand>
</feature>
<dbReference type="Pfam" id="PF01729">
    <property type="entry name" value="QRPTase_C"/>
    <property type="match status" value="1"/>
</dbReference>
<comment type="caution">
    <text evidence="16">The sequence shown here is derived from an EMBL/GenBank/DDBJ whole genome shotgun (WGS) entry which is preliminary data.</text>
</comment>
<dbReference type="InterPro" id="IPR002638">
    <property type="entry name" value="Quinolinate_PRibosylTrfase_C"/>
</dbReference>
<dbReference type="InterPro" id="IPR036068">
    <property type="entry name" value="Nicotinate_pribotase-like_C"/>
</dbReference>
<evidence type="ECO:0000256" key="12">
    <source>
        <dbReference type="PIRNR" id="PIRNR006250"/>
    </source>
</evidence>
<dbReference type="AlphaFoldDB" id="A0A1F4T770"/>
<dbReference type="Gene3D" id="3.20.20.70">
    <property type="entry name" value="Aldolase class I"/>
    <property type="match status" value="1"/>
</dbReference>
<protein>
    <recommendedName>
        <fullName evidence="11">Probable nicotinate-nucleotide pyrophosphorylase [carboxylating]</fullName>
        <ecNumber evidence="5">2.4.2.19</ecNumber>
    </recommendedName>
    <alternativeName>
        <fullName evidence="9">Quinolinate phosphoribosyltransferase [decarboxylating]</fullName>
    </alternativeName>
</protein>
<comment type="function">
    <text evidence="1">Involved in the catabolism of quinolinic acid (QA).</text>
</comment>
<feature type="binding site" evidence="13">
    <location>
        <begin position="132"/>
        <end position="134"/>
    </location>
    <ligand>
        <name>substrate</name>
    </ligand>
</feature>
<feature type="binding site" evidence="13">
    <location>
        <position position="99"/>
    </location>
    <ligand>
        <name>substrate</name>
    </ligand>
</feature>
<keyword evidence="8 12" id="KW-0808">Transferase</keyword>
<evidence type="ECO:0000256" key="9">
    <source>
        <dbReference type="ARBA" id="ARBA00033102"/>
    </source>
</evidence>
<dbReference type="CDD" id="cd01572">
    <property type="entry name" value="QPRTase"/>
    <property type="match status" value="1"/>
</dbReference>
<dbReference type="NCBIfam" id="TIGR00078">
    <property type="entry name" value="nadC"/>
    <property type="match status" value="1"/>
</dbReference>
<evidence type="ECO:0000256" key="4">
    <source>
        <dbReference type="ARBA" id="ARBA00011218"/>
    </source>
</evidence>
<dbReference type="EC" id="2.4.2.19" evidence="5"/>
<evidence type="ECO:0000256" key="2">
    <source>
        <dbReference type="ARBA" id="ARBA00004893"/>
    </source>
</evidence>
<evidence type="ECO:0000256" key="1">
    <source>
        <dbReference type="ARBA" id="ARBA00003237"/>
    </source>
</evidence>
<dbReference type="InterPro" id="IPR027277">
    <property type="entry name" value="NadC/ModD"/>
</dbReference>
<reference evidence="16 17" key="1">
    <citation type="journal article" date="2016" name="Nat. Commun.">
        <title>Thousands of microbial genomes shed light on interconnected biogeochemical processes in an aquifer system.</title>
        <authorList>
            <person name="Anantharaman K."/>
            <person name="Brown C.T."/>
            <person name="Hug L.A."/>
            <person name="Sharon I."/>
            <person name="Castelle C.J."/>
            <person name="Probst A.J."/>
            <person name="Thomas B.C."/>
            <person name="Singh A."/>
            <person name="Wilkins M.J."/>
            <person name="Karaoz U."/>
            <person name="Brodie E.L."/>
            <person name="Williams K.H."/>
            <person name="Hubbard S.S."/>
            <person name="Banfield J.F."/>
        </authorList>
    </citation>
    <scope>NUCLEOTIDE SEQUENCE [LARGE SCALE GENOMIC DNA]</scope>
</reference>
<dbReference type="Proteomes" id="UP000178602">
    <property type="component" value="Unassembled WGS sequence"/>
</dbReference>
<evidence type="ECO:0000256" key="10">
    <source>
        <dbReference type="ARBA" id="ARBA00047445"/>
    </source>
</evidence>
<name>A0A1F4T770_UNCSA</name>
<comment type="similarity">
    <text evidence="3 12">Belongs to the NadC/ModD family.</text>
</comment>
<dbReference type="UniPathway" id="UPA00253">
    <property type="reaction ID" value="UER00331"/>
</dbReference>
<proteinExistence type="inferred from homology"/>
<feature type="binding site" evidence="13">
    <location>
        <begin position="261"/>
        <end position="263"/>
    </location>
    <ligand>
        <name>substrate</name>
    </ligand>
</feature>
<dbReference type="InterPro" id="IPR004393">
    <property type="entry name" value="NadC"/>
</dbReference>
<dbReference type="PIRSF" id="PIRSF006250">
    <property type="entry name" value="NadC_ModD"/>
    <property type="match status" value="1"/>
</dbReference>
<evidence type="ECO:0000259" key="14">
    <source>
        <dbReference type="Pfam" id="PF01729"/>
    </source>
</evidence>
<accession>A0A1F4T770</accession>
<dbReference type="SUPFAM" id="SSF51690">
    <property type="entry name" value="Nicotinate/Quinolinate PRTase C-terminal domain-like"/>
    <property type="match status" value="1"/>
</dbReference>
<dbReference type="GO" id="GO:0004514">
    <property type="term" value="F:nicotinate-nucleotide diphosphorylase (carboxylating) activity"/>
    <property type="evidence" value="ECO:0007669"/>
    <property type="project" value="UniProtKB-EC"/>
</dbReference>